<gene>
    <name evidence="1" type="ORF">Cni_G27803</name>
</gene>
<protein>
    <submittedName>
        <fullName evidence="1">Uncharacterized protein</fullName>
    </submittedName>
</protein>
<sequence length="161" mass="18176">MCAGRSPSVARLVLPFWPLSQPLFVLRRVGVTRRPECGGSGVLRERKDLFFPQLCGIFRLIDWNKLVLGGEKVVFLGLKARPLWRHLLRLRFGPGNVFSLLFLRFCPFWNCFVSLSGGGSDVPPFSKEKRGGFELANCSIRLRKLTYHRGGSQARGGEIKQ</sequence>
<proteinExistence type="predicted"/>
<evidence type="ECO:0000313" key="1">
    <source>
        <dbReference type="EMBL" id="WOL19006.1"/>
    </source>
</evidence>
<organism evidence="1 2">
    <name type="scientific">Canna indica</name>
    <name type="common">Indian-shot</name>
    <dbReference type="NCBI Taxonomy" id="4628"/>
    <lineage>
        <taxon>Eukaryota</taxon>
        <taxon>Viridiplantae</taxon>
        <taxon>Streptophyta</taxon>
        <taxon>Embryophyta</taxon>
        <taxon>Tracheophyta</taxon>
        <taxon>Spermatophyta</taxon>
        <taxon>Magnoliopsida</taxon>
        <taxon>Liliopsida</taxon>
        <taxon>Zingiberales</taxon>
        <taxon>Cannaceae</taxon>
        <taxon>Canna</taxon>
    </lineage>
</organism>
<dbReference type="Proteomes" id="UP001327560">
    <property type="component" value="Chromosome 9"/>
</dbReference>
<keyword evidence="2" id="KW-1185">Reference proteome</keyword>
<evidence type="ECO:0000313" key="2">
    <source>
        <dbReference type="Proteomes" id="UP001327560"/>
    </source>
</evidence>
<dbReference type="AlphaFoldDB" id="A0AAQ3QRS3"/>
<dbReference type="EMBL" id="CP136898">
    <property type="protein sequence ID" value="WOL19006.1"/>
    <property type="molecule type" value="Genomic_DNA"/>
</dbReference>
<reference evidence="1 2" key="1">
    <citation type="submission" date="2023-10" db="EMBL/GenBank/DDBJ databases">
        <title>Chromosome-scale genome assembly provides insights into flower coloration mechanisms of Canna indica.</title>
        <authorList>
            <person name="Li C."/>
        </authorList>
    </citation>
    <scope>NUCLEOTIDE SEQUENCE [LARGE SCALE GENOMIC DNA]</scope>
    <source>
        <tissue evidence="1">Flower</tissue>
    </source>
</reference>
<accession>A0AAQ3QRS3</accession>
<name>A0AAQ3QRS3_9LILI</name>